<keyword evidence="3" id="KW-1185">Reference proteome</keyword>
<dbReference type="Proteomes" id="UP000299102">
    <property type="component" value="Unassembled WGS sequence"/>
</dbReference>
<gene>
    <name evidence="2" type="ORF">EVAR_52625_1</name>
</gene>
<dbReference type="AlphaFoldDB" id="A0A4C1Y0G5"/>
<evidence type="ECO:0008006" key="4">
    <source>
        <dbReference type="Google" id="ProtNLM"/>
    </source>
</evidence>
<sequence length="124" mass="13387">MEGAAKTSLVVISSVLVLIINNNKCAACGTPSHSSPRARRRLNALAIRFTLTASPAPPQLIRPGPAQRNIRQLQEPRGPPSFGRLKRTVAKSIQWRGVSVRGNEPITVSGQGKYYFASAAQVVR</sequence>
<dbReference type="EMBL" id="BGZK01001012">
    <property type="protein sequence ID" value="GBP68464.1"/>
    <property type="molecule type" value="Genomic_DNA"/>
</dbReference>
<evidence type="ECO:0000256" key="1">
    <source>
        <dbReference type="SAM" id="SignalP"/>
    </source>
</evidence>
<feature type="chain" id="PRO_5020026095" description="Secreted protein" evidence="1">
    <location>
        <begin position="28"/>
        <end position="124"/>
    </location>
</feature>
<evidence type="ECO:0000313" key="3">
    <source>
        <dbReference type="Proteomes" id="UP000299102"/>
    </source>
</evidence>
<organism evidence="2 3">
    <name type="scientific">Eumeta variegata</name>
    <name type="common">Bagworm moth</name>
    <name type="synonym">Eumeta japonica</name>
    <dbReference type="NCBI Taxonomy" id="151549"/>
    <lineage>
        <taxon>Eukaryota</taxon>
        <taxon>Metazoa</taxon>
        <taxon>Ecdysozoa</taxon>
        <taxon>Arthropoda</taxon>
        <taxon>Hexapoda</taxon>
        <taxon>Insecta</taxon>
        <taxon>Pterygota</taxon>
        <taxon>Neoptera</taxon>
        <taxon>Endopterygota</taxon>
        <taxon>Lepidoptera</taxon>
        <taxon>Glossata</taxon>
        <taxon>Ditrysia</taxon>
        <taxon>Tineoidea</taxon>
        <taxon>Psychidae</taxon>
        <taxon>Oiketicinae</taxon>
        <taxon>Eumeta</taxon>
    </lineage>
</organism>
<reference evidence="2 3" key="1">
    <citation type="journal article" date="2019" name="Commun. Biol.">
        <title>The bagworm genome reveals a unique fibroin gene that provides high tensile strength.</title>
        <authorList>
            <person name="Kono N."/>
            <person name="Nakamura H."/>
            <person name="Ohtoshi R."/>
            <person name="Tomita M."/>
            <person name="Numata K."/>
            <person name="Arakawa K."/>
        </authorList>
    </citation>
    <scope>NUCLEOTIDE SEQUENCE [LARGE SCALE GENOMIC DNA]</scope>
</reference>
<protein>
    <recommendedName>
        <fullName evidence="4">Secreted protein</fullName>
    </recommendedName>
</protein>
<feature type="signal peptide" evidence="1">
    <location>
        <begin position="1"/>
        <end position="27"/>
    </location>
</feature>
<keyword evidence="1" id="KW-0732">Signal</keyword>
<proteinExistence type="predicted"/>
<comment type="caution">
    <text evidence="2">The sequence shown here is derived from an EMBL/GenBank/DDBJ whole genome shotgun (WGS) entry which is preliminary data.</text>
</comment>
<name>A0A4C1Y0G5_EUMVA</name>
<evidence type="ECO:0000313" key="2">
    <source>
        <dbReference type="EMBL" id="GBP68464.1"/>
    </source>
</evidence>
<accession>A0A4C1Y0G5</accession>